<evidence type="ECO:0000256" key="8">
    <source>
        <dbReference type="RuleBase" id="RU363032"/>
    </source>
</evidence>
<evidence type="ECO:0000256" key="2">
    <source>
        <dbReference type="ARBA" id="ARBA00007069"/>
    </source>
</evidence>
<evidence type="ECO:0000256" key="1">
    <source>
        <dbReference type="ARBA" id="ARBA00004651"/>
    </source>
</evidence>
<evidence type="ECO:0000313" key="10">
    <source>
        <dbReference type="EMBL" id="MBC5770623.1"/>
    </source>
</evidence>
<evidence type="ECO:0000256" key="4">
    <source>
        <dbReference type="ARBA" id="ARBA00022475"/>
    </source>
</evidence>
<reference evidence="10" key="1">
    <citation type="submission" date="2020-08" db="EMBL/GenBank/DDBJ databases">
        <title>Genome public.</title>
        <authorList>
            <person name="Liu C."/>
            <person name="Sun Q."/>
        </authorList>
    </citation>
    <scope>NUCLEOTIDE SEQUENCE</scope>
    <source>
        <strain evidence="10">BX15</strain>
    </source>
</reference>
<dbReference type="RefSeq" id="WP_187014864.1">
    <property type="nucleotide sequence ID" value="NZ_JACOQI010000008.1"/>
</dbReference>
<dbReference type="PANTHER" id="PTHR42929">
    <property type="entry name" value="INNER MEMBRANE ABC TRANSPORTER PERMEASE PROTEIN YDCU-RELATED-RELATED"/>
    <property type="match status" value="1"/>
</dbReference>
<keyword evidence="7 8" id="KW-0472">Membrane</keyword>
<accession>A0A923MJ53</accession>
<keyword evidence="4" id="KW-1003">Cell membrane</keyword>
<dbReference type="GO" id="GO:0055085">
    <property type="term" value="P:transmembrane transport"/>
    <property type="evidence" value="ECO:0007669"/>
    <property type="project" value="InterPro"/>
</dbReference>
<comment type="similarity">
    <text evidence="2">Belongs to the binding-protein-dependent transport system permease family. CysTW subfamily.</text>
</comment>
<protein>
    <submittedName>
        <fullName evidence="10">ABC transporter permease subunit</fullName>
    </submittedName>
</protein>
<feature type="transmembrane region" description="Helical" evidence="8">
    <location>
        <begin position="205"/>
        <end position="226"/>
    </location>
</feature>
<keyword evidence="5 8" id="KW-0812">Transmembrane</keyword>
<name>A0A923MJ53_9FIRM</name>
<feature type="transmembrane region" description="Helical" evidence="8">
    <location>
        <begin position="251"/>
        <end position="271"/>
    </location>
</feature>
<dbReference type="AlphaFoldDB" id="A0A923MJ53"/>
<dbReference type="SUPFAM" id="SSF161098">
    <property type="entry name" value="MetI-like"/>
    <property type="match status" value="1"/>
</dbReference>
<comment type="caution">
    <text evidence="10">The sequence shown here is derived from an EMBL/GenBank/DDBJ whole genome shotgun (WGS) entry which is preliminary data.</text>
</comment>
<evidence type="ECO:0000256" key="5">
    <source>
        <dbReference type="ARBA" id="ARBA00022692"/>
    </source>
</evidence>
<dbReference type="EMBL" id="JACOQI010000008">
    <property type="protein sequence ID" value="MBC5770623.1"/>
    <property type="molecule type" value="Genomic_DNA"/>
</dbReference>
<dbReference type="Proteomes" id="UP000620327">
    <property type="component" value="Unassembled WGS sequence"/>
</dbReference>
<feature type="transmembrane region" description="Helical" evidence="8">
    <location>
        <begin position="156"/>
        <end position="174"/>
    </location>
</feature>
<evidence type="ECO:0000313" key="11">
    <source>
        <dbReference type="Proteomes" id="UP000620327"/>
    </source>
</evidence>
<keyword evidence="11" id="KW-1185">Reference proteome</keyword>
<dbReference type="Gene3D" id="1.10.3720.10">
    <property type="entry name" value="MetI-like"/>
    <property type="match status" value="1"/>
</dbReference>
<keyword evidence="3 8" id="KW-0813">Transport</keyword>
<organism evidence="10 11">
    <name type="scientific">Dysosmobacter segnis</name>
    <dbReference type="NCBI Taxonomy" id="2763042"/>
    <lineage>
        <taxon>Bacteria</taxon>
        <taxon>Bacillati</taxon>
        <taxon>Bacillota</taxon>
        <taxon>Clostridia</taxon>
        <taxon>Eubacteriales</taxon>
        <taxon>Oscillospiraceae</taxon>
        <taxon>Dysosmobacter</taxon>
    </lineage>
</organism>
<keyword evidence="6 8" id="KW-1133">Transmembrane helix</keyword>
<feature type="transmembrane region" description="Helical" evidence="8">
    <location>
        <begin position="9"/>
        <end position="31"/>
    </location>
</feature>
<proteinExistence type="inferred from homology"/>
<gene>
    <name evidence="10" type="ORF">H8Z83_09860</name>
</gene>
<sequence length="281" mass="31473">MSKKLKQMLAAYGLVLPSFLTVMLVVAWPILTAIKTSFTDPDTGGFTFDNYKYFFETPRELTNILFTLGIVFLTVALAIVLAYLLALYLRFVKSKVSRLIGNLYLLPRFVPSMVAVYAMITVVRDSGLLNRISQLFGGDFKPGMMYHASGLVTMNMWFNIPFAALMITAGLGAIPDSMIESARDVGASKLRVLRSMILPLSMKDVVIAATFVFMSNVGSFTTPYLMGGNYPKMLGIVLFDQFNKYLRYERAAAMSFIIFLICSVSAGVYIYTNLREKEWEK</sequence>
<dbReference type="GO" id="GO:0005886">
    <property type="term" value="C:plasma membrane"/>
    <property type="evidence" value="ECO:0007669"/>
    <property type="project" value="UniProtKB-SubCell"/>
</dbReference>
<comment type="subcellular location">
    <subcellularLocation>
        <location evidence="1 8">Cell membrane</location>
        <topology evidence="1 8">Multi-pass membrane protein</topology>
    </subcellularLocation>
</comment>
<feature type="transmembrane region" description="Helical" evidence="8">
    <location>
        <begin position="101"/>
        <end position="120"/>
    </location>
</feature>
<dbReference type="Pfam" id="PF00528">
    <property type="entry name" value="BPD_transp_1"/>
    <property type="match status" value="1"/>
</dbReference>
<evidence type="ECO:0000256" key="6">
    <source>
        <dbReference type="ARBA" id="ARBA00022989"/>
    </source>
</evidence>
<dbReference type="InterPro" id="IPR035906">
    <property type="entry name" value="MetI-like_sf"/>
</dbReference>
<feature type="domain" description="ABC transmembrane type-1" evidence="9">
    <location>
        <begin position="64"/>
        <end position="269"/>
    </location>
</feature>
<evidence type="ECO:0000256" key="7">
    <source>
        <dbReference type="ARBA" id="ARBA00023136"/>
    </source>
</evidence>
<evidence type="ECO:0000259" key="9">
    <source>
        <dbReference type="PROSITE" id="PS50928"/>
    </source>
</evidence>
<dbReference type="InterPro" id="IPR000515">
    <property type="entry name" value="MetI-like"/>
</dbReference>
<dbReference type="PANTHER" id="PTHR42929:SF1">
    <property type="entry name" value="INNER MEMBRANE ABC TRANSPORTER PERMEASE PROTEIN YDCU-RELATED"/>
    <property type="match status" value="1"/>
</dbReference>
<feature type="transmembrane region" description="Helical" evidence="8">
    <location>
        <begin position="64"/>
        <end position="89"/>
    </location>
</feature>
<dbReference type="CDD" id="cd06261">
    <property type="entry name" value="TM_PBP2"/>
    <property type="match status" value="1"/>
</dbReference>
<evidence type="ECO:0000256" key="3">
    <source>
        <dbReference type="ARBA" id="ARBA00022448"/>
    </source>
</evidence>
<dbReference type="PROSITE" id="PS50928">
    <property type="entry name" value="ABC_TM1"/>
    <property type="match status" value="1"/>
</dbReference>